<accession>U6K7L0</accession>
<sequence>MAESLSEGVARGVVHLHAGHNLQFDLIDTVTDCALVCTASNAWDRASVVRVGSSGVRRGSTVRTAERALGCCKNSLYSGALVQAWLRA</sequence>
<dbReference type="GeneID" id="25376734"/>
<reference evidence="1" key="1">
    <citation type="submission" date="2013-10" db="EMBL/GenBank/DDBJ databases">
        <title>Genomic analysis of the causative agents of coccidiosis in chickens.</title>
        <authorList>
            <person name="Reid A.J."/>
            <person name="Blake D."/>
            <person name="Billington K."/>
            <person name="Browne H."/>
            <person name="Dunn M."/>
            <person name="Hung S."/>
            <person name="Kawahara F."/>
            <person name="Miranda-Saavedra D."/>
            <person name="Mourier T."/>
            <person name="Nagra H."/>
            <person name="Otto T.D."/>
            <person name="Rawlings N."/>
            <person name="Sanchez A."/>
            <person name="Sanders M."/>
            <person name="Subramaniam C."/>
            <person name="Tay Y."/>
            <person name="Dear P."/>
            <person name="Doerig C."/>
            <person name="Gruber A."/>
            <person name="Parkinson J."/>
            <person name="Shirley M."/>
            <person name="Wan K.L."/>
            <person name="Berriman M."/>
            <person name="Tomley F."/>
            <person name="Pain A."/>
        </authorList>
    </citation>
    <scope>NUCLEOTIDE SEQUENCE [LARGE SCALE GENOMIC DNA]</scope>
    <source>
        <strain evidence="1">Houghton</strain>
    </source>
</reference>
<reference evidence="1" key="2">
    <citation type="submission" date="2013-10" db="EMBL/GenBank/DDBJ databases">
        <authorList>
            <person name="Aslett M."/>
        </authorList>
    </citation>
    <scope>NUCLEOTIDE SEQUENCE [LARGE SCALE GENOMIC DNA]</scope>
    <source>
        <strain evidence="1">Houghton</strain>
    </source>
</reference>
<dbReference type="AlphaFoldDB" id="U6K7L0"/>
<dbReference type="EMBL" id="HG685838">
    <property type="protein sequence ID" value="CDJ33929.1"/>
    <property type="molecule type" value="Genomic_DNA"/>
</dbReference>
<proteinExistence type="predicted"/>
<protein>
    <submittedName>
        <fullName evidence="1">Uncharacterized protein</fullName>
    </submittedName>
</protein>
<evidence type="ECO:0000313" key="2">
    <source>
        <dbReference type="Proteomes" id="UP000030744"/>
    </source>
</evidence>
<keyword evidence="2" id="KW-1185">Reference proteome</keyword>
<evidence type="ECO:0000313" key="1">
    <source>
        <dbReference type="EMBL" id="CDJ33929.1"/>
    </source>
</evidence>
<dbReference type="VEuPathDB" id="ToxoDB:EMH_0018000"/>
<organism evidence="1 2">
    <name type="scientific">Eimeria mitis</name>
    <dbReference type="NCBI Taxonomy" id="44415"/>
    <lineage>
        <taxon>Eukaryota</taxon>
        <taxon>Sar</taxon>
        <taxon>Alveolata</taxon>
        <taxon>Apicomplexa</taxon>
        <taxon>Conoidasida</taxon>
        <taxon>Coccidia</taxon>
        <taxon>Eucoccidiorida</taxon>
        <taxon>Eimeriorina</taxon>
        <taxon>Eimeriidae</taxon>
        <taxon>Eimeria</taxon>
    </lineage>
</organism>
<name>U6K7L0_9EIME</name>
<dbReference type="RefSeq" id="XP_013356492.1">
    <property type="nucleotide sequence ID" value="XM_013501038.1"/>
</dbReference>
<gene>
    <name evidence="1" type="ORF">EMH_0018000</name>
</gene>
<dbReference type="Proteomes" id="UP000030744">
    <property type="component" value="Unassembled WGS sequence"/>
</dbReference>